<evidence type="ECO:0000256" key="1">
    <source>
        <dbReference type="ARBA" id="ARBA00023002"/>
    </source>
</evidence>
<accession>A0A517PBQ3</accession>
<gene>
    <name evidence="4" type="primary">iolG_8</name>
    <name evidence="4" type="ORF">CA12_29140</name>
</gene>
<dbReference type="Gene3D" id="3.40.50.720">
    <property type="entry name" value="NAD(P)-binding Rossmann-like Domain"/>
    <property type="match status" value="1"/>
</dbReference>
<evidence type="ECO:0000259" key="3">
    <source>
        <dbReference type="Pfam" id="PF19051"/>
    </source>
</evidence>
<protein>
    <submittedName>
        <fullName evidence="4">Inositol 2-dehydrogenase</fullName>
        <ecNumber evidence="4">1.1.1.18</ecNumber>
    </submittedName>
</protein>
<feature type="domain" description="Gfo/Idh/MocA-like oxidoreductase N-terminal" evidence="2">
    <location>
        <begin position="40"/>
        <end position="176"/>
    </location>
</feature>
<sequence length="458" mass="49391">MSAPATRRSFLGAAASAAVAGPLVCRQFAFGRPSAADKIAVAVLGLGNQGFNDTKAFLQNADCRVVGVCDVNTASHGYRDASQFCGREPGKKLVDDFYKETGSGCFAEADWRKVVGRKDVDAIVIVTPDHHHEAQTIAALEAGHDVYCEKPLSWSVAEGRRMVEAAERTGRVTQTGSMHRSEKDAVKFVDFVRAGGVGDIQAITTFIAPNNAVGPGPGWTPDPIPQGFDYAAWLGPAPKVPYHKDRCFYRFRFVSDYSGGQITNFGAHSNDLAGWCLGEPEPVAVVPMEATYPEPGSLFSTAEFSRYRLEFADAPPVVCQTDDRKFGLRVEGTDGWAEHGYGDARFSSPALQKAFQAFAAAEGTSLAHPSLTLPTDSARLDNHVADFLRCVKTRETTVAPLAKGHYTAKLCHLGSLTLGLKDGYGERFAWDHDAERFTAAPSADLLAEANRRLDPRGA</sequence>
<feature type="domain" description="Gfo/Idh/MocA-like oxidoreductase bacterial type C-terminal" evidence="3">
    <location>
        <begin position="221"/>
        <end position="451"/>
    </location>
</feature>
<dbReference type="InterPro" id="IPR006311">
    <property type="entry name" value="TAT_signal"/>
</dbReference>
<dbReference type="SUPFAM" id="SSF51735">
    <property type="entry name" value="NAD(P)-binding Rossmann-fold domains"/>
    <property type="match status" value="1"/>
</dbReference>
<dbReference type="KEGG" id="acaf:CA12_29140"/>
<dbReference type="GO" id="GO:0000166">
    <property type="term" value="F:nucleotide binding"/>
    <property type="evidence" value="ECO:0007669"/>
    <property type="project" value="InterPro"/>
</dbReference>
<evidence type="ECO:0000259" key="2">
    <source>
        <dbReference type="Pfam" id="PF01408"/>
    </source>
</evidence>
<dbReference type="InterPro" id="IPR036291">
    <property type="entry name" value="NAD(P)-bd_dom_sf"/>
</dbReference>
<dbReference type="EC" id="1.1.1.18" evidence="4"/>
<organism evidence="4 5">
    <name type="scientific">Alienimonas californiensis</name>
    <dbReference type="NCBI Taxonomy" id="2527989"/>
    <lineage>
        <taxon>Bacteria</taxon>
        <taxon>Pseudomonadati</taxon>
        <taxon>Planctomycetota</taxon>
        <taxon>Planctomycetia</taxon>
        <taxon>Planctomycetales</taxon>
        <taxon>Planctomycetaceae</taxon>
        <taxon>Alienimonas</taxon>
    </lineage>
</organism>
<name>A0A517PBQ3_9PLAN</name>
<dbReference type="AlphaFoldDB" id="A0A517PBQ3"/>
<dbReference type="InterPro" id="IPR043906">
    <property type="entry name" value="Gfo/Idh/MocA_OxRdtase_bact_C"/>
</dbReference>
<dbReference type="SUPFAM" id="SSF55347">
    <property type="entry name" value="Glyceraldehyde-3-phosphate dehydrogenase-like, C-terminal domain"/>
    <property type="match status" value="1"/>
</dbReference>
<dbReference type="Pfam" id="PF19051">
    <property type="entry name" value="GFO_IDH_MocA_C2"/>
    <property type="match status" value="1"/>
</dbReference>
<dbReference type="PANTHER" id="PTHR43818">
    <property type="entry name" value="BCDNA.GH03377"/>
    <property type="match status" value="1"/>
</dbReference>
<dbReference type="Gene3D" id="3.30.360.10">
    <property type="entry name" value="Dihydrodipicolinate Reductase, domain 2"/>
    <property type="match status" value="1"/>
</dbReference>
<dbReference type="EMBL" id="CP036265">
    <property type="protein sequence ID" value="QDT16807.1"/>
    <property type="molecule type" value="Genomic_DNA"/>
</dbReference>
<dbReference type="GO" id="GO:0050112">
    <property type="term" value="F:inositol 2-dehydrogenase (NAD+) activity"/>
    <property type="evidence" value="ECO:0007669"/>
    <property type="project" value="UniProtKB-EC"/>
</dbReference>
<keyword evidence="5" id="KW-1185">Reference proteome</keyword>
<dbReference type="RefSeq" id="WP_165700771.1">
    <property type="nucleotide sequence ID" value="NZ_CP036265.1"/>
</dbReference>
<dbReference type="InterPro" id="IPR050463">
    <property type="entry name" value="Gfo/Idh/MocA_oxidrdct_glycsds"/>
</dbReference>
<evidence type="ECO:0000313" key="5">
    <source>
        <dbReference type="Proteomes" id="UP000318741"/>
    </source>
</evidence>
<dbReference type="Proteomes" id="UP000318741">
    <property type="component" value="Chromosome"/>
</dbReference>
<dbReference type="PANTHER" id="PTHR43818:SF11">
    <property type="entry name" value="BCDNA.GH03377"/>
    <property type="match status" value="1"/>
</dbReference>
<dbReference type="InterPro" id="IPR000683">
    <property type="entry name" value="Gfo/Idh/MocA-like_OxRdtase_N"/>
</dbReference>
<evidence type="ECO:0000313" key="4">
    <source>
        <dbReference type="EMBL" id="QDT16807.1"/>
    </source>
</evidence>
<keyword evidence="1 4" id="KW-0560">Oxidoreductase</keyword>
<proteinExistence type="predicted"/>
<dbReference type="Pfam" id="PF01408">
    <property type="entry name" value="GFO_IDH_MocA"/>
    <property type="match status" value="1"/>
</dbReference>
<reference evidence="4 5" key="1">
    <citation type="submission" date="2019-02" db="EMBL/GenBank/DDBJ databases">
        <title>Deep-cultivation of Planctomycetes and their phenomic and genomic characterization uncovers novel biology.</title>
        <authorList>
            <person name="Wiegand S."/>
            <person name="Jogler M."/>
            <person name="Boedeker C."/>
            <person name="Pinto D."/>
            <person name="Vollmers J."/>
            <person name="Rivas-Marin E."/>
            <person name="Kohn T."/>
            <person name="Peeters S.H."/>
            <person name="Heuer A."/>
            <person name="Rast P."/>
            <person name="Oberbeckmann S."/>
            <person name="Bunk B."/>
            <person name="Jeske O."/>
            <person name="Meyerdierks A."/>
            <person name="Storesund J.E."/>
            <person name="Kallscheuer N."/>
            <person name="Luecker S."/>
            <person name="Lage O.M."/>
            <person name="Pohl T."/>
            <person name="Merkel B.J."/>
            <person name="Hornburger P."/>
            <person name="Mueller R.-W."/>
            <person name="Bruemmer F."/>
            <person name="Labrenz M."/>
            <person name="Spormann A.M."/>
            <person name="Op den Camp H."/>
            <person name="Overmann J."/>
            <person name="Amann R."/>
            <person name="Jetten M.S.M."/>
            <person name="Mascher T."/>
            <person name="Medema M.H."/>
            <person name="Devos D.P."/>
            <person name="Kaster A.-K."/>
            <person name="Ovreas L."/>
            <person name="Rohde M."/>
            <person name="Galperin M.Y."/>
            <person name="Jogler C."/>
        </authorList>
    </citation>
    <scope>NUCLEOTIDE SEQUENCE [LARGE SCALE GENOMIC DNA]</scope>
    <source>
        <strain evidence="4 5">CA12</strain>
    </source>
</reference>
<dbReference type="PROSITE" id="PS51318">
    <property type="entry name" value="TAT"/>
    <property type="match status" value="1"/>
</dbReference>